<gene>
    <name evidence="12" type="ORF">U0C82_17905</name>
</gene>
<comment type="catalytic activity">
    <reaction evidence="10">
        <text>L-isoleucine + 2-oxoglutarate = (S)-3-methyl-2-oxopentanoate + L-glutamate</text>
        <dbReference type="Rhea" id="RHEA:24801"/>
        <dbReference type="ChEBI" id="CHEBI:16810"/>
        <dbReference type="ChEBI" id="CHEBI:29985"/>
        <dbReference type="ChEBI" id="CHEBI:35146"/>
        <dbReference type="ChEBI" id="CHEBI:58045"/>
        <dbReference type="EC" id="2.6.1.42"/>
    </reaction>
</comment>
<comment type="pathway">
    <text evidence="2">Amino-acid biosynthesis; L-isoleucine biosynthesis; L-isoleucine from 2-oxobutanoate: step 4/4.</text>
</comment>
<dbReference type="Pfam" id="PF01063">
    <property type="entry name" value="Aminotran_4"/>
    <property type="match status" value="1"/>
</dbReference>
<evidence type="ECO:0000256" key="1">
    <source>
        <dbReference type="ARBA" id="ARBA00003109"/>
    </source>
</evidence>
<evidence type="ECO:0000256" key="4">
    <source>
        <dbReference type="ARBA" id="ARBA00005072"/>
    </source>
</evidence>
<evidence type="ECO:0000256" key="3">
    <source>
        <dbReference type="ARBA" id="ARBA00004931"/>
    </source>
</evidence>
<comment type="pathway">
    <text evidence="3">Amino-acid biosynthesis; L-valine biosynthesis; L-valine from pyruvate: step 4/4.</text>
</comment>
<proteinExistence type="inferred from homology"/>
<dbReference type="RefSeq" id="WP_322189065.1">
    <property type="nucleotide sequence ID" value="NZ_JAXLPB010000008.1"/>
</dbReference>
<dbReference type="InterPro" id="IPR001544">
    <property type="entry name" value="Aminotrans_IV"/>
</dbReference>
<evidence type="ECO:0000256" key="10">
    <source>
        <dbReference type="ARBA" id="ARBA00048798"/>
    </source>
</evidence>
<keyword evidence="8" id="KW-0028">Amino-acid biosynthesis</keyword>
<name>A0ABU5I860_9HYPH</name>
<dbReference type="EMBL" id="JAXLPB010000008">
    <property type="protein sequence ID" value="MDY8111008.1"/>
    <property type="molecule type" value="Genomic_DNA"/>
</dbReference>
<evidence type="ECO:0000256" key="5">
    <source>
        <dbReference type="ARBA" id="ARBA00009320"/>
    </source>
</evidence>
<dbReference type="InterPro" id="IPR036038">
    <property type="entry name" value="Aminotransferase-like"/>
</dbReference>
<protein>
    <recommendedName>
        <fullName evidence="7">Probable branched-chain-amino-acid aminotransferase</fullName>
        <ecNumber evidence="6">2.6.1.42</ecNumber>
    </recommendedName>
</protein>
<evidence type="ECO:0000256" key="6">
    <source>
        <dbReference type="ARBA" id="ARBA00013053"/>
    </source>
</evidence>
<dbReference type="InterPro" id="IPR043131">
    <property type="entry name" value="BCAT-like_N"/>
</dbReference>
<dbReference type="EC" id="2.6.1.42" evidence="6"/>
<evidence type="ECO:0000313" key="13">
    <source>
        <dbReference type="Proteomes" id="UP001294412"/>
    </source>
</evidence>
<dbReference type="Proteomes" id="UP001294412">
    <property type="component" value="Unassembled WGS sequence"/>
</dbReference>
<accession>A0ABU5I860</accession>
<dbReference type="PANTHER" id="PTHR42743:SF11">
    <property type="entry name" value="AMINODEOXYCHORISMATE LYASE"/>
    <property type="match status" value="1"/>
</dbReference>
<sequence>MNARAWVNDRLVSADEARIDPADRGFTLADGCFDTALALNGIVFRADRHLDRLAATCGALSLPMPRERLARAQAALAGEIGHGSIRLTVTRGTGARGLALPADPQPTLLGIATPLAPHLMFRPMRLAFAEARRNDRSPLSRLKTLSYLDAILETRRAVGIGADEPVFLNTRGRVACSALANIFLVDDHEFVTPPLDEGVLDGVMRGELIETIGCLGATARIAPIPFDKARSGRFLLTNSLRIIAPARLVDGPAFDRTQGAFILELMGQAADAIARTCGADPRDLGAAFPTLDRLVA</sequence>
<organism evidence="12 13">
    <name type="scientific">Fulvimarina uroteuthidis</name>
    <dbReference type="NCBI Taxonomy" id="3098149"/>
    <lineage>
        <taxon>Bacteria</taxon>
        <taxon>Pseudomonadati</taxon>
        <taxon>Pseudomonadota</taxon>
        <taxon>Alphaproteobacteria</taxon>
        <taxon>Hyphomicrobiales</taxon>
        <taxon>Aurantimonadaceae</taxon>
        <taxon>Fulvimarina</taxon>
    </lineage>
</organism>
<dbReference type="Gene3D" id="3.30.470.10">
    <property type="match status" value="1"/>
</dbReference>
<dbReference type="Gene3D" id="3.20.10.10">
    <property type="entry name" value="D-amino Acid Aminotransferase, subunit A, domain 2"/>
    <property type="match status" value="1"/>
</dbReference>
<dbReference type="PANTHER" id="PTHR42743">
    <property type="entry name" value="AMINO-ACID AMINOTRANSFERASE"/>
    <property type="match status" value="1"/>
</dbReference>
<comment type="function">
    <text evidence="1">Acts on leucine, isoleucine and valine.</text>
</comment>
<dbReference type="InterPro" id="IPR050571">
    <property type="entry name" value="Class-IV_PLP-Dep_Aminotrnsfr"/>
</dbReference>
<keyword evidence="8" id="KW-0100">Branched-chain amino acid biosynthesis</keyword>
<keyword evidence="13" id="KW-1185">Reference proteome</keyword>
<comment type="catalytic activity">
    <reaction evidence="9">
        <text>L-valine + 2-oxoglutarate = 3-methyl-2-oxobutanoate + L-glutamate</text>
        <dbReference type="Rhea" id="RHEA:24813"/>
        <dbReference type="ChEBI" id="CHEBI:11851"/>
        <dbReference type="ChEBI" id="CHEBI:16810"/>
        <dbReference type="ChEBI" id="CHEBI:29985"/>
        <dbReference type="ChEBI" id="CHEBI:57762"/>
        <dbReference type="EC" id="2.6.1.42"/>
    </reaction>
</comment>
<evidence type="ECO:0000256" key="8">
    <source>
        <dbReference type="ARBA" id="ARBA00023304"/>
    </source>
</evidence>
<keyword evidence="12" id="KW-0032">Aminotransferase</keyword>
<evidence type="ECO:0000256" key="2">
    <source>
        <dbReference type="ARBA" id="ARBA00004824"/>
    </source>
</evidence>
<comment type="caution">
    <text evidence="12">The sequence shown here is derived from an EMBL/GenBank/DDBJ whole genome shotgun (WGS) entry which is preliminary data.</text>
</comment>
<keyword evidence="12" id="KW-0808">Transferase</keyword>
<evidence type="ECO:0000256" key="11">
    <source>
        <dbReference type="ARBA" id="ARBA00049229"/>
    </source>
</evidence>
<evidence type="ECO:0000313" key="12">
    <source>
        <dbReference type="EMBL" id="MDY8111008.1"/>
    </source>
</evidence>
<evidence type="ECO:0000256" key="7">
    <source>
        <dbReference type="ARBA" id="ARBA00014472"/>
    </source>
</evidence>
<evidence type="ECO:0000256" key="9">
    <source>
        <dbReference type="ARBA" id="ARBA00048212"/>
    </source>
</evidence>
<reference evidence="12 13" key="1">
    <citation type="submission" date="2023-12" db="EMBL/GenBank/DDBJ databases">
        <title>Description of Novel Strain Fulvimarina sp. 2208YS6-2-32 isolated from Uroteuthis (Photololigo) edulis.</title>
        <authorList>
            <person name="Park J.-S."/>
        </authorList>
    </citation>
    <scope>NUCLEOTIDE SEQUENCE [LARGE SCALE GENOMIC DNA]</scope>
    <source>
        <strain evidence="12 13">2208YS6-2-32</strain>
    </source>
</reference>
<dbReference type="SUPFAM" id="SSF56752">
    <property type="entry name" value="D-aminoacid aminotransferase-like PLP-dependent enzymes"/>
    <property type="match status" value="1"/>
</dbReference>
<dbReference type="InterPro" id="IPR043132">
    <property type="entry name" value="BCAT-like_C"/>
</dbReference>
<dbReference type="GO" id="GO:0008483">
    <property type="term" value="F:transaminase activity"/>
    <property type="evidence" value="ECO:0007669"/>
    <property type="project" value="UniProtKB-KW"/>
</dbReference>
<comment type="pathway">
    <text evidence="4">Amino-acid biosynthesis; L-leucine biosynthesis; L-leucine from 3-methyl-2-oxobutanoate: step 4/4.</text>
</comment>
<comment type="catalytic activity">
    <reaction evidence="11">
        <text>L-leucine + 2-oxoglutarate = 4-methyl-2-oxopentanoate + L-glutamate</text>
        <dbReference type="Rhea" id="RHEA:18321"/>
        <dbReference type="ChEBI" id="CHEBI:16810"/>
        <dbReference type="ChEBI" id="CHEBI:17865"/>
        <dbReference type="ChEBI" id="CHEBI:29985"/>
        <dbReference type="ChEBI" id="CHEBI:57427"/>
        <dbReference type="EC" id="2.6.1.42"/>
    </reaction>
</comment>
<comment type="similarity">
    <text evidence="5">Belongs to the class-IV pyridoxal-phosphate-dependent aminotransferase family.</text>
</comment>